<dbReference type="InterPro" id="IPR039353">
    <property type="entry name" value="TF_Adf1"/>
</dbReference>
<dbReference type="GO" id="GO:0006357">
    <property type="term" value="P:regulation of transcription by RNA polymerase II"/>
    <property type="evidence" value="ECO:0007669"/>
    <property type="project" value="TreeGrafter"/>
</dbReference>
<dbReference type="PANTHER" id="PTHR12243">
    <property type="entry name" value="MADF DOMAIN TRANSCRIPTION FACTOR"/>
    <property type="match status" value="1"/>
</dbReference>
<dbReference type="PROSITE" id="PS51029">
    <property type="entry name" value="MADF"/>
    <property type="match status" value="1"/>
</dbReference>
<dbReference type="OrthoDB" id="6416242at2759"/>
<dbReference type="SMART" id="SM00595">
    <property type="entry name" value="MADF"/>
    <property type="match status" value="1"/>
</dbReference>
<evidence type="ECO:0000259" key="1">
    <source>
        <dbReference type="PROSITE" id="PS51029"/>
    </source>
</evidence>
<protein>
    <recommendedName>
        <fullName evidence="1">MADF domain-containing protein</fullName>
    </recommendedName>
</protein>
<dbReference type="Pfam" id="PF10545">
    <property type="entry name" value="MADF_DNA_bdg"/>
    <property type="match status" value="1"/>
</dbReference>
<sequence length="250" mass="29089">MQSSSSKSTINLINNVRKRPFLYDQDSPNYRDVETRTQAWDEIGKELKIGAGEARLAWDKLRRCFSNALNRRRQQTSRARKSWRYHKYMEFLEPHVDCKKLPPPAVEDFLEVNIQEESVGEEADESSPADVISIKQEPVDAEEILSSLVDVDEEQVSEAEKEPLRVQYPKNFKTSNFGPPKRRKTRGFDYVDRIKTSKLKTKSYHAAADDAERNALHLQRCFRELNIQLEPFKRMRSAIPLQANDQSRTT</sequence>
<comment type="caution">
    <text evidence="2">The sequence shown here is derived from an EMBL/GenBank/DDBJ whole genome shotgun (WGS) entry which is preliminary data.</text>
</comment>
<gene>
    <name evidence="2" type="ORF">GE061_006217</name>
</gene>
<dbReference type="InterPro" id="IPR006578">
    <property type="entry name" value="MADF-dom"/>
</dbReference>
<feature type="domain" description="MADF" evidence="1">
    <location>
        <begin position="11"/>
        <end position="97"/>
    </location>
</feature>
<proteinExistence type="predicted"/>
<dbReference type="Proteomes" id="UP000466442">
    <property type="component" value="Unassembled WGS sequence"/>
</dbReference>
<organism evidence="2 3">
    <name type="scientific">Apolygus lucorum</name>
    <name type="common">Small green plant bug</name>
    <name type="synonym">Lygocoris lucorum</name>
    <dbReference type="NCBI Taxonomy" id="248454"/>
    <lineage>
        <taxon>Eukaryota</taxon>
        <taxon>Metazoa</taxon>
        <taxon>Ecdysozoa</taxon>
        <taxon>Arthropoda</taxon>
        <taxon>Hexapoda</taxon>
        <taxon>Insecta</taxon>
        <taxon>Pterygota</taxon>
        <taxon>Neoptera</taxon>
        <taxon>Paraneoptera</taxon>
        <taxon>Hemiptera</taxon>
        <taxon>Heteroptera</taxon>
        <taxon>Panheteroptera</taxon>
        <taxon>Cimicomorpha</taxon>
        <taxon>Miridae</taxon>
        <taxon>Mirini</taxon>
        <taxon>Apolygus</taxon>
    </lineage>
</organism>
<dbReference type="GO" id="GO:0005634">
    <property type="term" value="C:nucleus"/>
    <property type="evidence" value="ECO:0007669"/>
    <property type="project" value="TreeGrafter"/>
</dbReference>
<evidence type="ECO:0000313" key="3">
    <source>
        <dbReference type="Proteomes" id="UP000466442"/>
    </source>
</evidence>
<reference evidence="2" key="1">
    <citation type="journal article" date="2021" name="Mol. Ecol. Resour.">
        <title>Apolygus lucorum genome provides insights into omnivorousness and mesophyll feeding.</title>
        <authorList>
            <person name="Liu Y."/>
            <person name="Liu H."/>
            <person name="Wang H."/>
            <person name="Huang T."/>
            <person name="Liu B."/>
            <person name="Yang B."/>
            <person name="Yin L."/>
            <person name="Li B."/>
            <person name="Zhang Y."/>
            <person name="Zhang S."/>
            <person name="Jiang F."/>
            <person name="Zhang X."/>
            <person name="Ren Y."/>
            <person name="Wang B."/>
            <person name="Wang S."/>
            <person name="Lu Y."/>
            <person name="Wu K."/>
            <person name="Fan W."/>
            <person name="Wang G."/>
        </authorList>
    </citation>
    <scope>NUCLEOTIDE SEQUENCE</scope>
    <source>
        <strain evidence="2">12Hb</strain>
    </source>
</reference>
<dbReference type="PANTHER" id="PTHR12243:SF67">
    <property type="entry name" value="COREPRESSOR OF PANGOLIN, ISOFORM A-RELATED"/>
    <property type="match status" value="1"/>
</dbReference>
<evidence type="ECO:0000313" key="2">
    <source>
        <dbReference type="EMBL" id="KAF6199919.1"/>
    </source>
</evidence>
<dbReference type="GO" id="GO:0005667">
    <property type="term" value="C:transcription regulator complex"/>
    <property type="evidence" value="ECO:0007669"/>
    <property type="project" value="TreeGrafter"/>
</dbReference>
<keyword evidence="3" id="KW-1185">Reference proteome</keyword>
<name>A0A8S9WUN3_APOLU</name>
<dbReference type="EMBL" id="WIXP02000014">
    <property type="protein sequence ID" value="KAF6199919.1"/>
    <property type="molecule type" value="Genomic_DNA"/>
</dbReference>
<dbReference type="AlphaFoldDB" id="A0A8S9WUN3"/>
<accession>A0A8S9WUN3</accession>